<feature type="domain" description="HNH nuclease" evidence="1">
    <location>
        <begin position="2"/>
        <end position="58"/>
    </location>
</feature>
<dbReference type="Gene3D" id="1.10.30.50">
    <property type="match status" value="1"/>
</dbReference>
<keyword evidence="2" id="KW-0255">Endonuclease</keyword>
<protein>
    <submittedName>
        <fullName evidence="2">HNH endonuclease signature motif containing protein</fullName>
    </submittedName>
</protein>
<reference evidence="2 3" key="1">
    <citation type="submission" date="2024-04" db="EMBL/GenBank/DDBJ databases">
        <title>Luteolibacter sp. isolated from soil.</title>
        <authorList>
            <person name="An J."/>
        </authorList>
    </citation>
    <scope>NUCLEOTIDE SEQUENCE [LARGE SCALE GENOMIC DNA]</scope>
    <source>
        <strain evidence="2 3">Y139</strain>
    </source>
</reference>
<comment type="caution">
    <text evidence="2">The sequence shown here is derived from an EMBL/GenBank/DDBJ whole genome shotgun (WGS) entry which is preliminary data.</text>
</comment>
<accession>A0ABU9APE4</accession>
<keyword evidence="2" id="KW-0540">Nuclease</keyword>
<organism evidence="2 3">
    <name type="scientific">Luteolibacter soli</name>
    <dbReference type="NCBI Taxonomy" id="3135280"/>
    <lineage>
        <taxon>Bacteria</taxon>
        <taxon>Pseudomonadati</taxon>
        <taxon>Verrucomicrobiota</taxon>
        <taxon>Verrucomicrobiia</taxon>
        <taxon>Verrucomicrobiales</taxon>
        <taxon>Verrucomicrobiaceae</taxon>
        <taxon>Luteolibacter</taxon>
    </lineage>
</organism>
<dbReference type="Pfam" id="PF01844">
    <property type="entry name" value="HNH"/>
    <property type="match status" value="1"/>
</dbReference>
<evidence type="ECO:0000259" key="1">
    <source>
        <dbReference type="SMART" id="SM00507"/>
    </source>
</evidence>
<keyword evidence="3" id="KW-1185">Reference proteome</keyword>
<keyword evidence="2" id="KW-0378">Hydrolase</keyword>
<evidence type="ECO:0000313" key="2">
    <source>
        <dbReference type="EMBL" id="MEK7949559.1"/>
    </source>
</evidence>
<dbReference type="RefSeq" id="WP_341402977.1">
    <property type="nucleotide sequence ID" value="NZ_JBBUKT010000001.1"/>
</dbReference>
<dbReference type="GO" id="GO:0004519">
    <property type="term" value="F:endonuclease activity"/>
    <property type="evidence" value="ECO:0007669"/>
    <property type="project" value="UniProtKB-KW"/>
</dbReference>
<gene>
    <name evidence="2" type="ORF">WKV53_03580</name>
</gene>
<dbReference type="Proteomes" id="UP001371305">
    <property type="component" value="Unassembled WGS sequence"/>
</dbReference>
<evidence type="ECO:0000313" key="3">
    <source>
        <dbReference type="Proteomes" id="UP001371305"/>
    </source>
</evidence>
<dbReference type="EMBL" id="JBBUKT010000001">
    <property type="protein sequence ID" value="MEK7949559.1"/>
    <property type="molecule type" value="Genomic_DNA"/>
</dbReference>
<dbReference type="InterPro" id="IPR003615">
    <property type="entry name" value="HNH_nuc"/>
</dbReference>
<dbReference type="SMART" id="SM00507">
    <property type="entry name" value="HNHc"/>
    <property type="match status" value="1"/>
</dbReference>
<name>A0ABU9APE4_9BACT</name>
<proteinExistence type="predicted"/>
<dbReference type="InterPro" id="IPR002711">
    <property type="entry name" value="HNH"/>
</dbReference>
<dbReference type="CDD" id="cd00085">
    <property type="entry name" value="HNHc"/>
    <property type="match status" value="1"/>
</dbReference>
<sequence>MPFSREVADEALVRCAQTCCLCRRYSGTAMQTHHIIQEASGGSNELENCIPLCLLCHEEVGSYNPAHPIGRKFTPEELRGHRDIWFQFVAAHPERIGNSSEALFRSLKSSQESTTEVRAIVEPYWRETMVWSKEGGSRMEEIFTAKVRNQGAQPIYVDSIGFTVGERKYPGRFAPRSTKSHDESREVLPGRFQIFSFFEVKMESEDVPLIDGMYLVTGAGRTFENRGIDLRRLIEQFQDEPSS</sequence>